<dbReference type="Gene3D" id="2.60.120.590">
    <property type="entry name" value="Alpha-ketoglutarate-dependent dioxygenase AlkB-like"/>
    <property type="match status" value="1"/>
</dbReference>
<proteinExistence type="predicted"/>
<reference evidence="1 2" key="1">
    <citation type="submission" date="2023-09" db="EMBL/GenBank/DDBJ databases">
        <title>Pangenome analysis of Batrachochytrium dendrobatidis and related Chytrids.</title>
        <authorList>
            <person name="Yacoub M.N."/>
            <person name="Stajich J.E."/>
            <person name="James T.Y."/>
        </authorList>
    </citation>
    <scope>NUCLEOTIDE SEQUENCE [LARGE SCALE GENOMIC DNA]</scope>
    <source>
        <strain evidence="1 2">JEL0888</strain>
    </source>
</reference>
<accession>A0ABR4NED4</accession>
<dbReference type="InterPro" id="IPR037151">
    <property type="entry name" value="AlkB-like_sf"/>
</dbReference>
<keyword evidence="2" id="KW-1185">Reference proteome</keyword>
<dbReference type="SUPFAM" id="SSF51197">
    <property type="entry name" value="Clavaminate synthase-like"/>
    <property type="match status" value="1"/>
</dbReference>
<name>A0ABR4NED4_9FUNG</name>
<dbReference type="EMBL" id="JADGIZ020000009">
    <property type="protein sequence ID" value="KAL2917832.1"/>
    <property type="molecule type" value="Genomic_DNA"/>
</dbReference>
<evidence type="ECO:0000313" key="2">
    <source>
        <dbReference type="Proteomes" id="UP001527925"/>
    </source>
</evidence>
<evidence type="ECO:0008006" key="3">
    <source>
        <dbReference type="Google" id="ProtNLM"/>
    </source>
</evidence>
<dbReference type="Proteomes" id="UP001527925">
    <property type="component" value="Unassembled WGS sequence"/>
</dbReference>
<gene>
    <name evidence="1" type="ORF">HK105_202705</name>
</gene>
<sequence>MHRRLGGLLARALHTAAPALRPALPRAHPRTLEFVERTGTAPLPDPLTLSIIPDFLTQDEHDMLVLETTKKLRRLFGRQGYLEGHLDTVIKGYKEATISGWMTAATAQNEDEARVVAVLERVKDAMDEWLGRDRAVKWGPPHLLDLRNGNSGIGAHVDFVQESGAVIGGVCLLSPSVIVFRHKDRPDTDHFKLLAPPRALYMQADNIRYDYSHEIPMTDDPNHSFRGEFVERERRISIMMRDKLVLKPGQLPMFAARQSSQ</sequence>
<evidence type="ECO:0000313" key="1">
    <source>
        <dbReference type="EMBL" id="KAL2917832.1"/>
    </source>
</evidence>
<organism evidence="1 2">
    <name type="scientific">Polyrhizophydium stewartii</name>
    <dbReference type="NCBI Taxonomy" id="2732419"/>
    <lineage>
        <taxon>Eukaryota</taxon>
        <taxon>Fungi</taxon>
        <taxon>Fungi incertae sedis</taxon>
        <taxon>Chytridiomycota</taxon>
        <taxon>Chytridiomycota incertae sedis</taxon>
        <taxon>Chytridiomycetes</taxon>
        <taxon>Rhizophydiales</taxon>
        <taxon>Rhizophydiales incertae sedis</taxon>
        <taxon>Polyrhizophydium</taxon>
    </lineage>
</organism>
<dbReference type="PANTHER" id="PTHR21052:SF0">
    <property type="entry name" value="ALPHA-KETOGLUTARATE-DEPENDENT DIOXYGENASE ALKB HOMOLOG 7, MITOCHONDRIAL"/>
    <property type="match status" value="1"/>
</dbReference>
<protein>
    <recommendedName>
        <fullName evidence="3">Alpha-ketoglutarate-dependent dioxygenase AlkB-like domain-containing protein</fullName>
    </recommendedName>
</protein>
<dbReference type="PANTHER" id="PTHR21052">
    <property type="entry name" value="SPERMATOGENESIS ASSOCIATED 11-RELATED"/>
    <property type="match status" value="1"/>
</dbReference>
<dbReference type="InterPro" id="IPR032870">
    <property type="entry name" value="ALKBH7-like"/>
</dbReference>
<comment type="caution">
    <text evidence="1">The sequence shown here is derived from an EMBL/GenBank/DDBJ whole genome shotgun (WGS) entry which is preliminary data.</text>
</comment>